<name>A0ABX8A344_9BRAD</name>
<organism evidence="1 2">
    <name type="scientific">Tardiphaga alba</name>
    <dbReference type="NCBI Taxonomy" id="340268"/>
    <lineage>
        <taxon>Bacteria</taxon>
        <taxon>Pseudomonadati</taxon>
        <taxon>Pseudomonadota</taxon>
        <taxon>Alphaproteobacteria</taxon>
        <taxon>Hyphomicrobiales</taxon>
        <taxon>Nitrobacteraceae</taxon>
        <taxon>Tardiphaga</taxon>
    </lineage>
</organism>
<keyword evidence="2" id="KW-1185">Reference proteome</keyword>
<sequence length="250" mass="26138">MPPQAWPQLSALFGNLNTVRAGFKQKGIEVDTLDKVPTASGEAFLASGTQTAAGIKLAKWVALTQGSRTVMITVQAMEGAKLDDAAIKAMLKTVSLGEPPSEADKLASLPFKVAPSAPFRVIDTMGGTGVAMTVGEKNVDPAGEQPLLIVSSQMSGGSIGSPSVAIAKTLLKQTREMENASIDTEKKVSFGGAADGVLLEGKASENKRFVQYLATGPNGRFVRLVSFYPADRSAELRPAIDKVAATVAFK</sequence>
<dbReference type="Proteomes" id="UP000682843">
    <property type="component" value="Chromosome"/>
</dbReference>
<dbReference type="EMBL" id="CP036498">
    <property type="protein sequence ID" value="QUS37522.1"/>
    <property type="molecule type" value="Genomic_DNA"/>
</dbReference>
<evidence type="ECO:0000313" key="1">
    <source>
        <dbReference type="EMBL" id="QUS37522.1"/>
    </source>
</evidence>
<evidence type="ECO:0000313" key="2">
    <source>
        <dbReference type="Proteomes" id="UP000682843"/>
    </source>
</evidence>
<gene>
    <name evidence="1" type="ORF">RPMA_00530</name>
</gene>
<proteinExistence type="predicted"/>
<accession>A0ABX8A344</accession>
<protein>
    <submittedName>
        <fullName evidence="1">Uncharacterized protein</fullName>
    </submittedName>
</protein>
<reference evidence="1 2" key="1">
    <citation type="submission" date="2019-02" db="EMBL/GenBank/DDBJ databases">
        <title>Emended description of the genus Rhodopseudomonas and description of Rhodopseudomonas albus sp. nov., a non-phototrophic, heavy-metal-tolerant bacterium isolated from garden soil.</title>
        <authorList>
            <person name="Bao Z."/>
            <person name="Cao W.W."/>
            <person name="Sato Y."/>
            <person name="Nishizawa T."/>
            <person name="Zhao J."/>
            <person name="Guo Y."/>
            <person name="Ohta H."/>
        </authorList>
    </citation>
    <scope>NUCLEOTIDE SEQUENCE [LARGE SCALE GENOMIC DNA]</scope>
    <source>
        <strain evidence="1 2">SK50-23</strain>
    </source>
</reference>
<dbReference type="RefSeq" id="WP_211911008.1">
    <property type="nucleotide sequence ID" value="NZ_CP036498.1"/>
</dbReference>